<dbReference type="RefSeq" id="WP_001089168.1">
    <property type="nucleotide sequence ID" value="NZ_CADDXB010000001.1"/>
</dbReference>
<accession>A0A655TEU3</accession>
<name>A0A655TEU3_VIBCL</name>
<proteinExistence type="predicted"/>
<evidence type="ECO:0000313" key="2">
    <source>
        <dbReference type="Proteomes" id="UP000041770"/>
    </source>
</evidence>
<organism evidence="1 2">
    <name type="scientific">Vibrio cholerae</name>
    <dbReference type="NCBI Taxonomy" id="666"/>
    <lineage>
        <taxon>Bacteria</taxon>
        <taxon>Pseudomonadati</taxon>
        <taxon>Pseudomonadota</taxon>
        <taxon>Gammaproteobacteria</taxon>
        <taxon>Vibrionales</taxon>
        <taxon>Vibrionaceae</taxon>
        <taxon>Vibrio</taxon>
    </lineage>
</organism>
<reference evidence="1 2" key="1">
    <citation type="submission" date="2015-07" db="EMBL/GenBank/DDBJ databases">
        <authorList>
            <consortium name="Pathogen Informatics"/>
        </authorList>
    </citation>
    <scope>NUCLEOTIDE SEQUENCE [LARGE SCALE GENOMIC DNA]</scope>
    <source>
        <strain evidence="1 2">A316</strain>
    </source>
</reference>
<evidence type="ECO:0000313" key="1">
    <source>
        <dbReference type="EMBL" id="CSC22673.1"/>
    </source>
</evidence>
<dbReference type="AlphaFoldDB" id="A0A655TEU3"/>
<gene>
    <name evidence="1" type="ORF">ERS013200_00882</name>
</gene>
<protein>
    <submittedName>
        <fullName evidence="1">Uncharacterized protein</fullName>
    </submittedName>
</protein>
<dbReference type="EMBL" id="CWQY01000004">
    <property type="protein sequence ID" value="CSC22673.1"/>
    <property type="molecule type" value="Genomic_DNA"/>
</dbReference>
<sequence>MNSTDKRLFDFVLKVATNTYIQAVNDHSGAPLLPRIKPILRTNELRLEALLTSRLSVFHEEDLREVLKVTQLAQNTTDRQSLLGHLEYIKERLDALNADLVNE</sequence>
<dbReference type="Proteomes" id="UP000041770">
    <property type="component" value="Unassembled WGS sequence"/>
</dbReference>